<dbReference type="GeneID" id="14905671"/>
<dbReference type="eggNOG" id="ENOG502T0GT">
    <property type="taxonomic scope" value="Eukaryota"/>
</dbReference>
<keyword evidence="1" id="KW-1133">Transmembrane helix</keyword>
<evidence type="ECO:0000313" key="2">
    <source>
        <dbReference type="EMBL" id="EGR29572.1"/>
    </source>
</evidence>
<dbReference type="OMA" id="ACKASMI"/>
<protein>
    <submittedName>
        <fullName evidence="2">Uncharacterized protein</fullName>
    </submittedName>
</protein>
<evidence type="ECO:0000313" key="3">
    <source>
        <dbReference type="Proteomes" id="UP000008983"/>
    </source>
</evidence>
<dbReference type="RefSeq" id="XP_004030808.1">
    <property type="nucleotide sequence ID" value="XM_004030760.1"/>
</dbReference>
<proteinExistence type="predicted"/>
<dbReference type="STRING" id="857967.G0QZ01"/>
<name>G0QZ01_ICHMU</name>
<dbReference type="EMBL" id="GL984132">
    <property type="protein sequence ID" value="EGR29572.1"/>
    <property type="molecule type" value="Genomic_DNA"/>
</dbReference>
<organism evidence="2 3">
    <name type="scientific">Ichthyophthirius multifiliis</name>
    <name type="common">White spot disease agent</name>
    <name type="synonym">Ich</name>
    <dbReference type="NCBI Taxonomy" id="5932"/>
    <lineage>
        <taxon>Eukaryota</taxon>
        <taxon>Sar</taxon>
        <taxon>Alveolata</taxon>
        <taxon>Ciliophora</taxon>
        <taxon>Intramacronucleata</taxon>
        <taxon>Oligohymenophorea</taxon>
        <taxon>Hymenostomatida</taxon>
        <taxon>Ophryoglenina</taxon>
        <taxon>Ichthyophthirius</taxon>
    </lineage>
</organism>
<dbReference type="AlphaFoldDB" id="G0QZ01"/>
<keyword evidence="1" id="KW-0472">Membrane</keyword>
<gene>
    <name evidence="2" type="ORF">IMG5_153440</name>
</gene>
<keyword evidence="3" id="KW-1185">Reference proteome</keyword>
<feature type="transmembrane region" description="Helical" evidence="1">
    <location>
        <begin position="6"/>
        <end position="27"/>
    </location>
</feature>
<sequence>MSSTFIWGMCAGFIVKTVSNKVAYVMFCSRPWEYPKMMLYGGILASCFDYGRRWGLEQICINEEKLEQICKRQELQALKVGEELKESQREMFMEYTVKMNNI</sequence>
<reference evidence="2 3" key="1">
    <citation type="submission" date="2011-07" db="EMBL/GenBank/DDBJ databases">
        <authorList>
            <person name="Coyne R."/>
            <person name="Brami D."/>
            <person name="Johnson J."/>
            <person name="Hostetler J."/>
            <person name="Hannick L."/>
            <person name="Clark T."/>
            <person name="Cassidy-Hanley D."/>
            <person name="Inman J."/>
        </authorList>
    </citation>
    <scope>NUCLEOTIDE SEQUENCE [LARGE SCALE GENOMIC DNA]</scope>
    <source>
        <strain evidence="2 3">G5</strain>
    </source>
</reference>
<dbReference type="Proteomes" id="UP000008983">
    <property type="component" value="Unassembled WGS sequence"/>
</dbReference>
<evidence type="ECO:0000256" key="1">
    <source>
        <dbReference type="SAM" id="Phobius"/>
    </source>
</evidence>
<dbReference type="InParanoid" id="G0QZ01"/>
<accession>G0QZ01</accession>
<keyword evidence="1" id="KW-0812">Transmembrane</keyword>